<dbReference type="EMBL" id="VOMB01000027">
    <property type="protein sequence ID" value="MBU9767021.1"/>
    <property type="molecule type" value="Genomic_DNA"/>
</dbReference>
<gene>
    <name evidence="3" type="ORF">FR943_24690</name>
</gene>
<dbReference type="CDD" id="cd02440">
    <property type="entry name" value="AdoMet_MTases"/>
    <property type="match status" value="1"/>
</dbReference>
<keyword evidence="3" id="KW-0808">Transferase</keyword>
<evidence type="ECO:0000313" key="3">
    <source>
        <dbReference type="EMBL" id="MBU9767021.1"/>
    </source>
</evidence>
<protein>
    <submittedName>
        <fullName evidence="3">Class I SAM-dependent methyltransferase</fullName>
    </submittedName>
</protein>
<organism evidence="3 4">
    <name type="scientific">[Mycobacterium] fortunisiensis</name>
    <dbReference type="NCBI Taxonomy" id="2600579"/>
    <lineage>
        <taxon>Bacteria</taxon>
        <taxon>Bacillati</taxon>
        <taxon>Actinomycetota</taxon>
        <taxon>Actinomycetes</taxon>
        <taxon>Mycobacteriales</taxon>
        <taxon>Mycobacteriaceae</taxon>
        <taxon>Mycolicibacterium</taxon>
    </lineage>
</organism>
<proteinExistence type="predicted"/>
<comment type="caution">
    <text evidence="3">The sequence shown here is derived from an EMBL/GenBank/DDBJ whole genome shotgun (WGS) entry which is preliminary data.</text>
</comment>
<feature type="domain" description="Methyltransferase" evidence="2">
    <location>
        <begin position="82"/>
        <end position="173"/>
    </location>
</feature>
<evidence type="ECO:0000256" key="1">
    <source>
        <dbReference type="SAM" id="MobiDB-lite"/>
    </source>
</evidence>
<dbReference type="Proteomes" id="UP000812982">
    <property type="component" value="Unassembled WGS sequence"/>
</dbReference>
<reference evidence="3 4" key="1">
    <citation type="journal article" date="2021" name="Sci. Rep.">
        <title>Phenotypic and genomic hallmarks of a novel, potentially pathogenic rapidly growing Mycobacterium species related to the Mycobacterium fortuitum complex.</title>
        <authorList>
            <person name="Gharbi R."/>
            <person name="Khanna V."/>
            <person name="Frigui W."/>
            <person name="Mhenni B."/>
            <person name="Brosch R."/>
            <person name="Mardassi H."/>
        </authorList>
    </citation>
    <scope>NUCLEOTIDE SEQUENCE [LARGE SCALE GENOMIC DNA]</scope>
    <source>
        <strain evidence="3 4">TNTM28</strain>
    </source>
</reference>
<evidence type="ECO:0000313" key="4">
    <source>
        <dbReference type="Proteomes" id="UP000812982"/>
    </source>
</evidence>
<accession>A0ABS6KTT2</accession>
<evidence type="ECO:0000259" key="2">
    <source>
        <dbReference type="Pfam" id="PF13649"/>
    </source>
</evidence>
<keyword evidence="3" id="KW-0489">Methyltransferase</keyword>
<dbReference type="GO" id="GO:0032259">
    <property type="term" value="P:methylation"/>
    <property type="evidence" value="ECO:0007669"/>
    <property type="project" value="UniProtKB-KW"/>
</dbReference>
<name>A0ABS6KTT2_9MYCO</name>
<dbReference type="Pfam" id="PF13649">
    <property type="entry name" value="Methyltransf_25"/>
    <property type="match status" value="1"/>
</dbReference>
<keyword evidence="4" id="KW-1185">Reference proteome</keyword>
<dbReference type="InterPro" id="IPR041698">
    <property type="entry name" value="Methyltransf_25"/>
</dbReference>
<sequence>MAYMAADSTDIDRMPRGGPDASCLDRLLETDRPEYLDRDDVDDGVKRSVIRALEWTGEFFGNHDKFAATALDLIAGVPDPKILELGAGHGQVSRKLLENHPTAQLTVTDINPVSVANIAAGELGSHPRAVVREMDATAIDAPDKSFDLAIFALSFHHLRPAAASRVFAEGTRVADQLLIIDLPRPPAPLHLVRLATMLPFAPVVPFVHDGIISSLRSYSPSALRRLARHADPSIEVELRGGLMTPQVVIARAAG</sequence>
<dbReference type="RefSeq" id="WP_217160871.1">
    <property type="nucleotide sequence ID" value="NZ_VOMB01000027.1"/>
</dbReference>
<dbReference type="GO" id="GO:0008168">
    <property type="term" value="F:methyltransferase activity"/>
    <property type="evidence" value="ECO:0007669"/>
    <property type="project" value="UniProtKB-KW"/>
</dbReference>
<feature type="region of interest" description="Disordered" evidence="1">
    <location>
        <begin position="1"/>
        <end position="23"/>
    </location>
</feature>